<accession>A0A4C2EFQ1</accession>
<dbReference type="InterPro" id="IPR027417">
    <property type="entry name" value="P-loop_NTPase"/>
</dbReference>
<keyword evidence="4" id="KW-1185">Reference proteome</keyword>
<reference evidence="3 4" key="1">
    <citation type="submission" date="2019-02" db="EMBL/GenBank/DDBJ databases">
        <title>Haloarcula mannanilyticum sp. nov., a mannan degrading haloarchaeon isolated from commercial salt.</title>
        <authorList>
            <person name="Enomoto S."/>
            <person name="Shimane Y."/>
            <person name="Kamekura M."/>
            <person name="Ito T."/>
            <person name="Moriya O."/>
            <person name="Ihara K."/>
            <person name="Takahashi-Ando N."/>
            <person name="Fukushima Y."/>
            <person name="Yoshida Y."/>
            <person name="Usama R."/>
            <person name="Takai K."/>
            <person name="Minegishi H."/>
        </authorList>
    </citation>
    <scope>NUCLEOTIDE SEQUENCE [LARGE SCALE GENOMIC DNA]</scope>
    <source>
        <strain evidence="3 4">MD130-1</strain>
    </source>
</reference>
<dbReference type="EMBL" id="BIXZ01000001">
    <property type="protein sequence ID" value="GCF12070.1"/>
    <property type="molecule type" value="Genomic_DNA"/>
</dbReference>
<dbReference type="Gene3D" id="1.10.8.730">
    <property type="match status" value="1"/>
</dbReference>
<dbReference type="PANTHER" id="PTHR30121:SF6">
    <property type="entry name" value="SLR6007 PROTEIN"/>
    <property type="match status" value="1"/>
</dbReference>
<proteinExistence type="predicted"/>
<feature type="coiled-coil region" evidence="1">
    <location>
        <begin position="106"/>
        <end position="133"/>
    </location>
</feature>
<dbReference type="CDD" id="cd01127">
    <property type="entry name" value="TrwB_TraG_TraD_VirD4"/>
    <property type="match status" value="1"/>
</dbReference>
<keyword evidence="1" id="KW-0175">Coiled coil</keyword>
<dbReference type="GO" id="GO:0016740">
    <property type="term" value="F:transferase activity"/>
    <property type="evidence" value="ECO:0007669"/>
    <property type="project" value="UniProtKB-KW"/>
</dbReference>
<dbReference type="OrthoDB" id="308309at2157"/>
<protein>
    <submittedName>
        <fullName evidence="3">Transferase</fullName>
    </submittedName>
</protein>
<dbReference type="AlphaFoldDB" id="A0A4C2EFQ1"/>
<organism evidence="3 4">
    <name type="scientific">Haloarcula mannanilytica</name>
    <dbReference type="NCBI Taxonomy" id="2509225"/>
    <lineage>
        <taxon>Archaea</taxon>
        <taxon>Methanobacteriati</taxon>
        <taxon>Methanobacteriota</taxon>
        <taxon>Stenosarchaea group</taxon>
        <taxon>Halobacteria</taxon>
        <taxon>Halobacteriales</taxon>
        <taxon>Haloarculaceae</taxon>
        <taxon>Haloarcula</taxon>
    </lineage>
</organism>
<dbReference type="PANTHER" id="PTHR30121">
    <property type="entry name" value="UNCHARACTERIZED PROTEIN YJGR-RELATED"/>
    <property type="match status" value="1"/>
</dbReference>
<dbReference type="SUPFAM" id="SSF52540">
    <property type="entry name" value="P-loop containing nucleoside triphosphate hydrolases"/>
    <property type="match status" value="1"/>
</dbReference>
<sequence>MSWPWLPFVNSEETDPDGDLQGEGDSAVEIVEMESDRSLDTPEAIHQSLVAPSELERTPTALRTGERWARTHWVGQFPDAPKDGLFEKLYSTADTRTTDISLHITPRDTEATLDSLENKIEDLEAEMEYLSEKRRAGARGVSKDLQDYQELYDVLRNTSMEAFDVSMYLTEHGETREDVTGDAVANAARRSPANLTPVTPRWAQLDALVSASPVGVDKMNLEQDTQTPMLGGALGAMFPFVSGALAEHGIEYGTYALNESPLLLDRFARETGYCTMVIGKLGAGKSFSTKLQLLRRAMHDQDTILVMLDPLEGFATLNEALGGERVTVGGSRAFNPLEIQPTPASVLDSVPDLDPWSEQIAWVLTFFETFFEHVAGNPLDDRKQTLRRCIQEAYEQQGITRDPTTHDNPSPTVRDVIDVLEQLLEAPDEFGYVTDGEQENVKSDAESLLIDLRPSFRDGGDLANLSEPTEFDISNDVVYLDLHQEEGTRGRSETSLMMQVLFNAVYERAKQTDKRVVFAIDEAHYLLNDTTSLEFLETAVRHSRHYDISLQFITQTGGEFALTPEARTIANLCSMTVIHRVDEAAEQLADWFGLSDREVDWVRSAKAGNGNDGYSEALLGVDEEGWFPIRVRASEYEVDIIGE</sequence>
<evidence type="ECO:0000313" key="3">
    <source>
        <dbReference type="EMBL" id="GCF12070.1"/>
    </source>
</evidence>
<dbReference type="Proteomes" id="UP000304382">
    <property type="component" value="Unassembled WGS sequence"/>
</dbReference>
<name>A0A4C2EFQ1_9EURY</name>
<evidence type="ECO:0000313" key="4">
    <source>
        <dbReference type="Proteomes" id="UP000304382"/>
    </source>
</evidence>
<feature type="compositionally biased region" description="Acidic residues" evidence="2">
    <location>
        <begin position="12"/>
        <end position="22"/>
    </location>
</feature>
<dbReference type="Gene3D" id="3.40.50.300">
    <property type="entry name" value="P-loop containing nucleotide triphosphate hydrolases"/>
    <property type="match status" value="1"/>
</dbReference>
<keyword evidence="3" id="KW-0808">Transferase</keyword>
<gene>
    <name evidence="3" type="ORF">Harman_00050</name>
</gene>
<dbReference type="InterPro" id="IPR051162">
    <property type="entry name" value="T4SS_component"/>
</dbReference>
<comment type="caution">
    <text evidence="3">The sequence shown here is derived from an EMBL/GenBank/DDBJ whole genome shotgun (WGS) entry which is preliminary data.</text>
</comment>
<feature type="region of interest" description="Disordered" evidence="2">
    <location>
        <begin position="1"/>
        <end position="23"/>
    </location>
</feature>
<evidence type="ECO:0000256" key="2">
    <source>
        <dbReference type="SAM" id="MobiDB-lite"/>
    </source>
</evidence>
<evidence type="ECO:0000256" key="1">
    <source>
        <dbReference type="SAM" id="Coils"/>
    </source>
</evidence>
<dbReference type="RefSeq" id="WP_137681794.1">
    <property type="nucleotide sequence ID" value="NZ_BIXZ01000001.1"/>
</dbReference>